<dbReference type="AlphaFoldDB" id="A0A9D4LSX9"/>
<sequence>MVSGWKVVFTTSSEEGQEKWGSGVGSIEDKQGGPGAAMQTWTSRGWPYEYNGSVPGRQYSVRSTYRGNCSGDGSTAGDDFYRII</sequence>
<keyword evidence="3" id="KW-1185">Reference proteome</keyword>
<name>A0A9D4LSX9_DREPO</name>
<dbReference type="Proteomes" id="UP000828390">
    <property type="component" value="Unassembled WGS sequence"/>
</dbReference>
<accession>A0A9D4LSX9</accession>
<gene>
    <name evidence="2" type="ORF">DPMN_025237</name>
</gene>
<organism evidence="2 3">
    <name type="scientific">Dreissena polymorpha</name>
    <name type="common">Zebra mussel</name>
    <name type="synonym">Mytilus polymorpha</name>
    <dbReference type="NCBI Taxonomy" id="45954"/>
    <lineage>
        <taxon>Eukaryota</taxon>
        <taxon>Metazoa</taxon>
        <taxon>Spiralia</taxon>
        <taxon>Lophotrochozoa</taxon>
        <taxon>Mollusca</taxon>
        <taxon>Bivalvia</taxon>
        <taxon>Autobranchia</taxon>
        <taxon>Heteroconchia</taxon>
        <taxon>Euheterodonta</taxon>
        <taxon>Imparidentia</taxon>
        <taxon>Neoheterodontei</taxon>
        <taxon>Myida</taxon>
        <taxon>Dreissenoidea</taxon>
        <taxon>Dreissenidae</taxon>
        <taxon>Dreissena</taxon>
    </lineage>
</organism>
<evidence type="ECO:0000313" key="2">
    <source>
        <dbReference type="EMBL" id="KAH3862271.1"/>
    </source>
</evidence>
<evidence type="ECO:0000313" key="3">
    <source>
        <dbReference type="Proteomes" id="UP000828390"/>
    </source>
</evidence>
<comment type="caution">
    <text evidence="2">The sequence shown here is derived from an EMBL/GenBank/DDBJ whole genome shotgun (WGS) entry which is preliminary data.</text>
</comment>
<evidence type="ECO:0000256" key="1">
    <source>
        <dbReference type="SAM" id="MobiDB-lite"/>
    </source>
</evidence>
<protein>
    <submittedName>
        <fullName evidence="2">Uncharacterized protein</fullName>
    </submittedName>
</protein>
<proteinExistence type="predicted"/>
<reference evidence="2" key="1">
    <citation type="journal article" date="2019" name="bioRxiv">
        <title>The Genome of the Zebra Mussel, Dreissena polymorpha: A Resource for Invasive Species Research.</title>
        <authorList>
            <person name="McCartney M.A."/>
            <person name="Auch B."/>
            <person name="Kono T."/>
            <person name="Mallez S."/>
            <person name="Zhang Y."/>
            <person name="Obille A."/>
            <person name="Becker A."/>
            <person name="Abrahante J.E."/>
            <person name="Garbe J."/>
            <person name="Badalamenti J.P."/>
            <person name="Herman A."/>
            <person name="Mangelson H."/>
            <person name="Liachko I."/>
            <person name="Sullivan S."/>
            <person name="Sone E.D."/>
            <person name="Koren S."/>
            <person name="Silverstein K.A.T."/>
            <person name="Beckman K.B."/>
            <person name="Gohl D.M."/>
        </authorList>
    </citation>
    <scope>NUCLEOTIDE SEQUENCE</scope>
    <source>
        <strain evidence="2">Duluth1</strain>
        <tissue evidence="2">Whole animal</tissue>
    </source>
</reference>
<feature type="region of interest" description="Disordered" evidence="1">
    <location>
        <begin position="13"/>
        <end position="38"/>
    </location>
</feature>
<reference evidence="2" key="2">
    <citation type="submission" date="2020-11" db="EMBL/GenBank/DDBJ databases">
        <authorList>
            <person name="McCartney M.A."/>
            <person name="Auch B."/>
            <person name="Kono T."/>
            <person name="Mallez S."/>
            <person name="Becker A."/>
            <person name="Gohl D.M."/>
            <person name="Silverstein K.A.T."/>
            <person name="Koren S."/>
            <person name="Bechman K.B."/>
            <person name="Herman A."/>
            <person name="Abrahante J.E."/>
            <person name="Garbe J."/>
        </authorList>
    </citation>
    <scope>NUCLEOTIDE SEQUENCE</scope>
    <source>
        <strain evidence="2">Duluth1</strain>
        <tissue evidence="2">Whole animal</tissue>
    </source>
</reference>
<dbReference type="EMBL" id="JAIWYP010000002">
    <property type="protein sequence ID" value="KAH3862271.1"/>
    <property type="molecule type" value="Genomic_DNA"/>
</dbReference>